<dbReference type="AlphaFoldDB" id="A0A9E9LYC0"/>
<evidence type="ECO:0000313" key="2">
    <source>
        <dbReference type="EMBL" id="WAW09820.1"/>
    </source>
</evidence>
<proteinExistence type="predicted"/>
<accession>A0A9E9LYC0</accession>
<feature type="compositionally biased region" description="Acidic residues" evidence="1">
    <location>
        <begin position="1"/>
        <end position="10"/>
    </location>
</feature>
<feature type="region of interest" description="Disordered" evidence="1">
    <location>
        <begin position="1"/>
        <end position="22"/>
    </location>
</feature>
<dbReference type="RefSeq" id="WP_269308824.1">
    <property type="nucleotide sequence ID" value="NZ_CP098242.1"/>
</dbReference>
<organism evidence="2 3">
    <name type="scientific">Oxalobacter vibrioformis</name>
    <dbReference type="NCBI Taxonomy" id="933080"/>
    <lineage>
        <taxon>Bacteria</taxon>
        <taxon>Pseudomonadati</taxon>
        <taxon>Pseudomonadota</taxon>
        <taxon>Betaproteobacteria</taxon>
        <taxon>Burkholderiales</taxon>
        <taxon>Oxalobacteraceae</taxon>
        <taxon>Oxalobacter</taxon>
    </lineage>
</organism>
<keyword evidence="3" id="KW-1185">Reference proteome</keyword>
<feature type="compositionally biased region" description="Basic and acidic residues" evidence="1">
    <location>
        <begin position="12"/>
        <end position="22"/>
    </location>
</feature>
<evidence type="ECO:0000256" key="1">
    <source>
        <dbReference type="SAM" id="MobiDB-lite"/>
    </source>
</evidence>
<dbReference type="EMBL" id="CP098242">
    <property type="protein sequence ID" value="WAW09820.1"/>
    <property type="molecule type" value="Genomic_DNA"/>
</dbReference>
<sequence>MGILDEDFTSDDPFKPGKTDEGFRMDFSLDNYAKKLTGSLGATGGGDGGGLPADLYQAPKIEPLVVPDSTVKPVVQPTVTAVKVEPAKPYAKLKAESPSGIDRGIAALNRMVQPALQDSESTATLGLRIKDEVRVNPAEAANQINKLSRSESASSEDIGNLGIRIQQEAKIDPEEVARQLNQLSQDERSESENTGNPGLRVQQEVRVNPEEMARNINQLSDPQRKASAQTGTLGLRIQQEGTFTPDGLSEQLNRTAEADRAESDQTGKLGLQARKEAEIMDPSLFIAKLRSSQWRQQMADNLSAIVNNTSDVPYRAASDKAQAILNSRNARFDPAFNSWYGNYERQYAREQVENTLRTGKEIKWDPELAKKQAYPILDRYGASHGYDTIGNTGFAGGSFSTRHLKEQATDLGKDILSYMAKGSDLNYAHIEQTAQAMKSLESTGYGKGVTDIMASVYTGSLNIGQEAANTLMTMMQGYPPPEVMAFGYQMSWLTHGNDTAAWAKEIEDNREYANYAKREVYSFFDDGKNMLKDLRSDSYNDLQYFTSDPSRSAFLRPDKMTGDFFEKFVPTMVSLALPNKLTAVGNFSKAGTVFTQFTWIGTRAFNLGASERVNTLIKNPHMVDNDLRFHEYLKHTSQPFDVARNDFIQAEGRRVGVQAGTLSLLTAGASRLLRLGATGSEGIVFQNLQEFMLQRFEETAQEAINQDHKKIAKDAEKGGEPYK</sequence>
<dbReference type="KEGG" id="ovb:NB640_11450"/>
<feature type="region of interest" description="Disordered" evidence="1">
    <location>
        <begin position="183"/>
        <end position="202"/>
    </location>
</feature>
<protein>
    <submittedName>
        <fullName evidence="2">Uncharacterized protein</fullName>
    </submittedName>
</protein>
<dbReference type="Proteomes" id="UP001156215">
    <property type="component" value="Chromosome"/>
</dbReference>
<name>A0A9E9LYC0_9BURK</name>
<evidence type="ECO:0000313" key="3">
    <source>
        <dbReference type="Proteomes" id="UP001156215"/>
    </source>
</evidence>
<reference evidence="2" key="1">
    <citation type="journal article" date="2022" name="Front. Microbiol.">
        <title>New perspectives on an old grouping: The genomic and phenotypic variability of Oxalobacter formigenes and the implications for calcium oxalate stone prevention.</title>
        <authorList>
            <person name="Chmiel J.A."/>
            <person name="Carr C."/>
            <person name="Stuivenberg G.A."/>
            <person name="Venema R."/>
            <person name="Chanyi R.M."/>
            <person name="Al K.F."/>
            <person name="Giguere D."/>
            <person name="Say H."/>
            <person name="Akouris P.P."/>
            <person name="Dominguez Romero S.A."/>
            <person name="Kwong A."/>
            <person name="Tai V."/>
            <person name="Koval S.F."/>
            <person name="Razvi H."/>
            <person name="Bjazevic J."/>
            <person name="Burton J.P."/>
        </authorList>
    </citation>
    <scope>NUCLEOTIDE SEQUENCE</scope>
    <source>
        <strain evidence="2">WoOx3</strain>
    </source>
</reference>
<gene>
    <name evidence="2" type="ORF">NB640_11450</name>
</gene>